<keyword evidence="2" id="KW-0732">Signal</keyword>
<keyword evidence="1" id="KW-0472">Membrane</keyword>
<protein>
    <submittedName>
        <fullName evidence="3">Uncharacterized protein</fullName>
    </submittedName>
</protein>
<evidence type="ECO:0000313" key="4">
    <source>
        <dbReference type="Proteomes" id="UP000598271"/>
    </source>
</evidence>
<reference evidence="3 4" key="1">
    <citation type="journal article" date="2014" name="Int. J. Syst. Evol. Microbiol.">
        <title>Complete genome sequence of Corynebacterium casei LMG S-19264T (=DSM 44701T), isolated from a smear-ripened cheese.</title>
        <authorList>
            <consortium name="US DOE Joint Genome Institute (JGI-PGF)"/>
            <person name="Walter F."/>
            <person name="Albersmeier A."/>
            <person name="Kalinowski J."/>
            <person name="Ruckert C."/>
        </authorList>
    </citation>
    <scope>NUCLEOTIDE SEQUENCE [LARGE SCALE GENOMIC DNA]</scope>
    <source>
        <strain evidence="3 4">KCTC 12866</strain>
    </source>
</reference>
<keyword evidence="4" id="KW-1185">Reference proteome</keyword>
<dbReference type="AlphaFoldDB" id="A0A8J3D9G5"/>
<proteinExistence type="predicted"/>
<feature type="signal peptide" evidence="2">
    <location>
        <begin position="1"/>
        <end position="21"/>
    </location>
</feature>
<evidence type="ECO:0000256" key="1">
    <source>
        <dbReference type="SAM" id="Phobius"/>
    </source>
</evidence>
<sequence>MRKLSTLVLLAFLAAPALSLAATGPADTAPKTNVVWIALGNTPMAVEAAPAAHLVTICYYGVTMMVSEKIAKRYLRIGARCGSCDMEETRLETSAAPRRVCDDEIIIWEPLELSPKSSLTEKVIQIGGVSK</sequence>
<feature type="transmembrane region" description="Helical" evidence="1">
    <location>
        <begin position="45"/>
        <end position="66"/>
    </location>
</feature>
<feature type="chain" id="PRO_5035200770" evidence="2">
    <location>
        <begin position="22"/>
        <end position="131"/>
    </location>
</feature>
<dbReference type="RefSeq" id="WP_189564737.1">
    <property type="nucleotide sequence ID" value="NZ_BMXF01000002.1"/>
</dbReference>
<keyword evidence="1" id="KW-1133">Transmembrane helix</keyword>
<name>A0A8J3D9G5_9BACT</name>
<accession>A0A8J3D9G5</accession>
<keyword evidence="1" id="KW-0812">Transmembrane</keyword>
<organism evidence="3 4">
    <name type="scientific">Persicitalea jodogahamensis</name>
    <dbReference type="NCBI Taxonomy" id="402147"/>
    <lineage>
        <taxon>Bacteria</taxon>
        <taxon>Pseudomonadati</taxon>
        <taxon>Bacteroidota</taxon>
        <taxon>Cytophagia</taxon>
        <taxon>Cytophagales</taxon>
        <taxon>Spirosomataceae</taxon>
        <taxon>Persicitalea</taxon>
    </lineage>
</organism>
<comment type="caution">
    <text evidence="3">The sequence shown here is derived from an EMBL/GenBank/DDBJ whole genome shotgun (WGS) entry which is preliminary data.</text>
</comment>
<evidence type="ECO:0000256" key="2">
    <source>
        <dbReference type="SAM" id="SignalP"/>
    </source>
</evidence>
<dbReference type="EMBL" id="BMXF01000002">
    <property type="protein sequence ID" value="GHB70122.1"/>
    <property type="molecule type" value="Genomic_DNA"/>
</dbReference>
<gene>
    <name evidence="3" type="ORF">GCM10007390_24680</name>
</gene>
<evidence type="ECO:0000313" key="3">
    <source>
        <dbReference type="EMBL" id="GHB70122.1"/>
    </source>
</evidence>
<dbReference type="Proteomes" id="UP000598271">
    <property type="component" value="Unassembled WGS sequence"/>
</dbReference>